<dbReference type="PROSITE" id="PS00187">
    <property type="entry name" value="TPP_ENZYMES"/>
    <property type="match status" value="1"/>
</dbReference>
<evidence type="ECO:0000259" key="13">
    <source>
        <dbReference type="Pfam" id="PF02775"/>
    </source>
</evidence>
<evidence type="ECO:0000256" key="4">
    <source>
        <dbReference type="ARBA" id="ARBA00007812"/>
    </source>
</evidence>
<dbReference type="SUPFAM" id="SSF52518">
    <property type="entry name" value="Thiamin diphosphate-binding fold (THDP-binding)"/>
    <property type="match status" value="2"/>
</dbReference>
<evidence type="ECO:0000256" key="9">
    <source>
        <dbReference type="ARBA" id="ARBA00023304"/>
    </source>
</evidence>
<evidence type="ECO:0000313" key="15">
    <source>
        <dbReference type="EMBL" id="APT91007.1"/>
    </source>
</evidence>
<evidence type="ECO:0000313" key="16">
    <source>
        <dbReference type="Proteomes" id="UP000185469"/>
    </source>
</evidence>
<dbReference type="Gene3D" id="3.40.50.1220">
    <property type="entry name" value="TPP-binding domain"/>
    <property type="match status" value="1"/>
</dbReference>
<dbReference type="GO" id="GO:0005948">
    <property type="term" value="C:acetolactate synthase complex"/>
    <property type="evidence" value="ECO:0007669"/>
    <property type="project" value="TreeGrafter"/>
</dbReference>
<comment type="pathway">
    <text evidence="3">Amino-acid biosynthesis; L-valine biosynthesis; L-valine from pyruvate: step 1/4.</text>
</comment>
<comment type="catalytic activity">
    <reaction evidence="10">
        <text>2 pyruvate + H(+) = (2S)-2-acetolactate + CO2</text>
        <dbReference type="Rhea" id="RHEA:25249"/>
        <dbReference type="ChEBI" id="CHEBI:15361"/>
        <dbReference type="ChEBI" id="CHEBI:15378"/>
        <dbReference type="ChEBI" id="CHEBI:16526"/>
        <dbReference type="ChEBI" id="CHEBI:58476"/>
        <dbReference type="EC" id="2.2.1.6"/>
    </reaction>
</comment>
<dbReference type="GO" id="GO:0009099">
    <property type="term" value="P:L-valine biosynthetic process"/>
    <property type="evidence" value="ECO:0007669"/>
    <property type="project" value="UniProtKB-UniPathway"/>
</dbReference>
<organism evidence="15 16">
    <name type="scientific">Corynebacterium sphenisci DSM 44792</name>
    <dbReference type="NCBI Taxonomy" id="1437874"/>
    <lineage>
        <taxon>Bacteria</taxon>
        <taxon>Bacillati</taxon>
        <taxon>Actinomycetota</taxon>
        <taxon>Actinomycetes</taxon>
        <taxon>Mycobacteriales</taxon>
        <taxon>Corynebacteriaceae</taxon>
        <taxon>Corynebacterium</taxon>
    </lineage>
</organism>
<dbReference type="InterPro" id="IPR000399">
    <property type="entry name" value="TPP-bd_CS"/>
</dbReference>
<dbReference type="Proteomes" id="UP000185469">
    <property type="component" value="Chromosome"/>
</dbReference>
<evidence type="ECO:0000259" key="14">
    <source>
        <dbReference type="Pfam" id="PF02776"/>
    </source>
</evidence>
<keyword evidence="9" id="KW-0028">Amino-acid biosynthesis</keyword>
<comment type="pathway">
    <text evidence="2">Amino-acid biosynthesis; L-isoleucine biosynthesis; L-isoleucine from 2-oxobutanoate: step 1/4.</text>
</comment>
<sequence>MEPDLHEPTVSQVVADAIAVHADHVFGLVGNANSHIVSSLTRRGFPYTAVRHESATVAAADAFHRAGGGIAVATTTCGAGFTNTLTALAEAAKARIPLVLVTGAAPTAPRPFDLDQAGLVDALGVPRRTAAPGRAGAEAAAAFAEAAASRTPVVLEVPFDAQTAPAGAGAAAAPANPVAAPAPAAPEPAVVAALARRLAGAARPLIIAGRGVVDSGTAGAVAALAERLGALHMHTAMAANVLGGPWCLGTAGGFAHASRLGLTRAADVVLSLGASHNAFQVRGGRLLDPAAHVIQVVDEAHPAARPVDELVLADLRDLLPALLEALAGLPGPAATWREELGALGPAEDRAATPELFAETGADGRIDPRAALRRIDAALPAERTVVTDGGHFLGWVPKHLTATDPHGQVLVGTAVQSIGLGFGSAVGAAAARPGAATVLVTGDGGGLMALADLDSFLRTVRHGAVVVLNDAAYGAELHQYAAEGLHTASMLIEDVDFAALGRALGARGVTVADPADWPAAEAALAAPEGVTVVDVKISREVVADFIAEVLKRQ</sequence>
<dbReference type="UniPathway" id="UPA00049">
    <property type="reaction ID" value="UER00059"/>
</dbReference>
<dbReference type="CDD" id="cd07035">
    <property type="entry name" value="TPP_PYR_POX_like"/>
    <property type="match status" value="1"/>
</dbReference>
<proteinExistence type="inferred from homology"/>
<keyword evidence="6" id="KW-0285">Flavoprotein</keyword>
<evidence type="ECO:0000256" key="11">
    <source>
        <dbReference type="RuleBase" id="RU362132"/>
    </source>
</evidence>
<feature type="domain" description="Thiamine pyrophosphate enzyme TPP-binding" evidence="13">
    <location>
        <begin position="387"/>
        <end position="534"/>
    </location>
</feature>
<evidence type="ECO:0000256" key="8">
    <source>
        <dbReference type="ARBA" id="ARBA00023052"/>
    </source>
</evidence>
<gene>
    <name evidence="15" type="ORF">CSPHI_08105</name>
</gene>
<dbReference type="Gene3D" id="3.40.50.970">
    <property type="match status" value="2"/>
</dbReference>
<evidence type="ECO:0000256" key="6">
    <source>
        <dbReference type="ARBA" id="ARBA00022630"/>
    </source>
</evidence>
<dbReference type="AlphaFoldDB" id="A0A1L7CYV6"/>
<feature type="domain" description="Thiamine pyrophosphate enzyme central" evidence="12">
    <location>
        <begin position="191"/>
        <end position="322"/>
    </location>
</feature>
<dbReference type="STRING" id="1437874.CSPHI_08105"/>
<evidence type="ECO:0000256" key="7">
    <source>
        <dbReference type="ARBA" id="ARBA00022827"/>
    </source>
</evidence>
<keyword evidence="8 11" id="KW-0786">Thiamine pyrophosphate</keyword>
<evidence type="ECO:0000256" key="5">
    <source>
        <dbReference type="ARBA" id="ARBA00013145"/>
    </source>
</evidence>
<keyword evidence="9" id="KW-0100">Branched-chain amino acid biosynthesis</keyword>
<dbReference type="Pfam" id="PF02776">
    <property type="entry name" value="TPP_enzyme_N"/>
    <property type="match status" value="1"/>
</dbReference>
<evidence type="ECO:0000259" key="12">
    <source>
        <dbReference type="Pfam" id="PF00205"/>
    </source>
</evidence>
<comment type="cofactor">
    <cofactor evidence="1">
        <name>thiamine diphosphate</name>
        <dbReference type="ChEBI" id="CHEBI:58937"/>
    </cofactor>
</comment>
<evidence type="ECO:0000256" key="1">
    <source>
        <dbReference type="ARBA" id="ARBA00001964"/>
    </source>
</evidence>
<feature type="domain" description="Thiamine pyrophosphate enzyme N-terminal TPP-binding" evidence="14">
    <location>
        <begin position="9"/>
        <end position="110"/>
    </location>
</feature>
<dbReference type="InterPro" id="IPR012000">
    <property type="entry name" value="Thiamin_PyroP_enz_cen_dom"/>
</dbReference>
<dbReference type="PANTHER" id="PTHR18968">
    <property type="entry name" value="THIAMINE PYROPHOSPHATE ENZYMES"/>
    <property type="match status" value="1"/>
</dbReference>
<dbReference type="SUPFAM" id="SSF52467">
    <property type="entry name" value="DHS-like NAD/FAD-binding domain"/>
    <property type="match status" value="1"/>
</dbReference>
<dbReference type="Pfam" id="PF00205">
    <property type="entry name" value="TPP_enzyme_M"/>
    <property type="match status" value="1"/>
</dbReference>
<dbReference type="CDD" id="cd00568">
    <property type="entry name" value="TPP_enzymes"/>
    <property type="match status" value="1"/>
</dbReference>
<comment type="similarity">
    <text evidence="4 11">Belongs to the TPP enzyme family.</text>
</comment>
<dbReference type="GO" id="GO:0000287">
    <property type="term" value="F:magnesium ion binding"/>
    <property type="evidence" value="ECO:0007669"/>
    <property type="project" value="InterPro"/>
</dbReference>
<accession>A0A1L7CYV6</accession>
<dbReference type="InterPro" id="IPR029035">
    <property type="entry name" value="DHS-like_NAD/FAD-binding_dom"/>
</dbReference>
<dbReference type="EMBL" id="CP009248">
    <property type="protein sequence ID" value="APT91007.1"/>
    <property type="molecule type" value="Genomic_DNA"/>
</dbReference>
<keyword evidence="7" id="KW-0274">FAD</keyword>
<reference evidence="15 16" key="1">
    <citation type="submission" date="2014-08" db="EMBL/GenBank/DDBJ databases">
        <title>Complete genome sequence of Corynebacterium sphenisci CECT 5990(T) (=DSM 44792(T)), isolated from healthy wild penguins.</title>
        <authorList>
            <person name="Ruckert C."/>
            <person name="Albersmeier A."/>
            <person name="Winkler A."/>
            <person name="Kalinowski J."/>
        </authorList>
    </citation>
    <scope>NUCLEOTIDE SEQUENCE [LARGE SCALE GENOMIC DNA]</scope>
    <source>
        <strain evidence="15 16">DSM 44792</strain>
    </source>
</reference>
<dbReference type="EC" id="2.2.1.6" evidence="5"/>
<dbReference type="InterPro" id="IPR029061">
    <property type="entry name" value="THDP-binding"/>
</dbReference>
<dbReference type="UniPathway" id="UPA00047">
    <property type="reaction ID" value="UER00055"/>
</dbReference>
<dbReference type="GO" id="GO:0003984">
    <property type="term" value="F:acetolactate synthase activity"/>
    <property type="evidence" value="ECO:0007669"/>
    <property type="project" value="UniProtKB-EC"/>
</dbReference>
<dbReference type="Pfam" id="PF02775">
    <property type="entry name" value="TPP_enzyme_C"/>
    <property type="match status" value="1"/>
</dbReference>
<evidence type="ECO:0000256" key="10">
    <source>
        <dbReference type="ARBA" id="ARBA00048670"/>
    </source>
</evidence>
<name>A0A1L7CYV6_9CORY</name>
<dbReference type="GO" id="GO:0009097">
    <property type="term" value="P:isoleucine biosynthetic process"/>
    <property type="evidence" value="ECO:0007669"/>
    <property type="project" value="UniProtKB-UniPathway"/>
</dbReference>
<dbReference type="GO" id="GO:0050660">
    <property type="term" value="F:flavin adenine dinucleotide binding"/>
    <property type="evidence" value="ECO:0007669"/>
    <property type="project" value="TreeGrafter"/>
</dbReference>
<dbReference type="GO" id="GO:0030976">
    <property type="term" value="F:thiamine pyrophosphate binding"/>
    <property type="evidence" value="ECO:0007669"/>
    <property type="project" value="InterPro"/>
</dbReference>
<dbReference type="InterPro" id="IPR012001">
    <property type="entry name" value="Thiamin_PyroP_enz_TPP-bd_dom"/>
</dbReference>
<dbReference type="KEGG" id="csph:CSPHI_08105"/>
<keyword evidence="16" id="KW-1185">Reference proteome</keyword>
<dbReference type="InterPro" id="IPR045229">
    <property type="entry name" value="TPP_enz"/>
</dbReference>
<evidence type="ECO:0000256" key="3">
    <source>
        <dbReference type="ARBA" id="ARBA00005025"/>
    </source>
</evidence>
<dbReference type="InterPro" id="IPR011766">
    <property type="entry name" value="TPP_enzyme_TPP-bd"/>
</dbReference>
<dbReference type="PANTHER" id="PTHR18968:SF13">
    <property type="entry name" value="ACETOLACTATE SYNTHASE CATALYTIC SUBUNIT, MITOCHONDRIAL"/>
    <property type="match status" value="1"/>
</dbReference>
<evidence type="ECO:0000256" key="2">
    <source>
        <dbReference type="ARBA" id="ARBA00004974"/>
    </source>
</evidence>
<protein>
    <recommendedName>
        <fullName evidence="5">acetolactate synthase</fullName>
        <ecNumber evidence="5">2.2.1.6</ecNumber>
    </recommendedName>
</protein>